<dbReference type="InParanoid" id="A0A067P7N9"/>
<dbReference type="STRING" id="933084.A0A067P7N9"/>
<dbReference type="HOGENOM" id="CLU_1057930_0_0_1"/>
<keyword evidence="3" id="KW-1185">Reference proteome</keyword>
<dbReference type="PANTHER" id="PTHR36681">
    <property type="entry name" value="NUCLEAR GTPASE, GERMINAL CENTER-ASSOCIATED, TANDEM DUPLICATE 3"/>
    <property type="match status" value="1"/>
</dbReference>
<dbReference type="EMBL" id="KL197755">
    <property type="protein sequence ID" value="KDQ50799.1"/>
    <property type="molecule type" value="Genomic_DNA"/>
</dbReference>
<accession>A0A067P7N9</accession>
<dbReference type="AlphaFoldDB" id="A0A067P7N9"/>
<reference evidence="3" key="1">
    <citation type="journal article" date="2014" name="Proc. Natl. Acad. Sci. U.S.A.">
        <title>Extensive sampling of basidiomycete genomes demonstrates inadequacy of the white-rot/brown-rot paradigm for wood decay fungi.</title>
        <authorList>
            <person name="Riley R."/>
            <person name="Salamov A.A."/>
            <person name="Brown D.W."/>
            <person name="Nagy L.G."/>
            <person name="Floudas D."/>
            <person name="Held B.W."/>
            <person name="Levasseur A."/>
            <person name="Lombard V."/>
            <person name="Morin E."/>
            <person name="Otillar R."/>
            <person name="Lindquist E.A."/>
            <person name="Sun H."/>
            <person name="LaButti K.M."/>
            <person name="Schmutz J."/>
            <person name="Jabbour D."/>
            <person name="Luo H."/>
            <person name="Baker S.E."/>
            <person name="Pisabarro A.G."/>
            <person name="Walton J.D."/>
            <person name="Blanchette R.A."/>
            <person name="Henrissat B."/>
            <person name="Martin F."/>
            <person name="Cullen D."/>
            <person name="Hibbett D.S."/>
            <person name="Grigoriev I.V."/>
        </authorList>
    </citation>
    <scope>NUCLEOTIDE SEQUENCE [LARGE SCALE GENOMIC DNA]</scope>
    <source>
        <strain evidence="3">MUCL 33604</strain>
    </source>
</reference>
<proteinExistence type="predicted"/>
<dbReference type="Proteomes" id="UP000027265">
    <property type="component" value="Unassembled WGS sequence"/>
</dbReference>
<organism evidence="2 3">
    <name type="scientific">Jaapia argillacea MUCL 33604</name>
    <dbReference type="NCBI Taxonomy" id="933084"/>
    <lineage>
        <taxon>Eukaryota</taxon>
        <taxon>Fungi</taxon>
        <taxon>Dikarya</taxon>
        <taxon>Basidiomycota</taxon>
        <taxon>Agaricomycotina</taxon>
        <taxon>Agaricomycetes</taxon>
        <taxon>Agaricomycetidae</taxon>
        <taxon>Jaapiales</taxon>
        <taxon>Jaapiaceae</taxon>
        <taxon>Jaapia</taxon>
    </lineage>
</organism>
<dbReference type="PANTHER" id="PTHR36681:SF3">
    <property type="entry name" value="NUCLEAR GTPASE, GERMINAL CENTER-ASSOCIATED, TANDEM DUPLICATE 3"/>
    <property type="match status" value="1"/>
</dbReference>
<evidence type="ECO:0000313" key="3">
    <source>
        <dbReference type="Proteomes" id="UP000027265"/>
    </source>
</evidence>
<feature type="coiled-coil region" evidence="1">
    <location>
        <begin position="225"/>
        <end position="252"/>
    </location>
</feature>
<evidence type="ECO:0000313" key="2">
    <source>
        <dbReference type="EMBL" id="KDQ50799.1"/>
    </source>
</evidence>
<protein>
    <submittedName>
        <fullName evidence="2">Uncharacterized protein</fullName>
    </submittedName>
</protein>
<evidence type="ECO:0000256" key="1">
    <source>
        <dbReference type="SAM" id="Coils"/>
    </source>
</evidence>
<gene>
    <name evidence="2" type="ORF">JAAARDRAFT_199640</name>
</gene>
<sequence length="263" mass="30099">MLILDYMDQLARHFGENLKGDGKEAERKATDEAHKPHNVIIESLPHHSQYRALLQRDGHYIKDLNQDLANLFSRHVMSCWRIAFPSNLFRDLSDKMKSKSQEIVDEVIASIGIPSLEDRARAPLETLSLKRREASRAITPAIKGKMQPGYHTALEIKGLGSFRAQQESMTDFIRSQKNLFSGLATLLSDDLQNVCCTEISIQLTQGVEVLTRKVESNLTDLWETKEDDELTMRRLEATIASIQENLRQWQETWIDEGMKMDSD</sequence>
<keyword evidence="1" id="KW-0175">Coiled coil</keyword>
<name>A0A067P7N9_9AGAM</name>